<sequence length="804" mass="88853">MILFVRVPFVDASTDLVTPRVITFTSLLNFYGQPVGEVMVKVTPKKELFIQYDTIEPFLKQKLNEDALIKVQTFVQDGYLNSADLAAHQMSVELSATTLETAITIPKELLKDSGLYLFQTDGIIANTVKADDLSGFMNYYLSGSYLTGGGNGEDWFSSNVLETGLRYQKYNLFNDFSLDVGGGETDFYRLLSQLTYDFPDEGTRITLGDLSFQAFGFQSGESILGLNVSRDFGVIPTKNVRPIANQKFVLERASSVDVYIDGVLMRSIRLAPGAYDIRDLPLTTGVNNIQLVITDPSGRQEVINFNIATGISLLAAGEYEYSASLGVGSELSNNQLEYDTDDYIFSVGGDYGITESWTAGLNFQVRKNIFQFGATTGFGTELGLFGVEGAVSQHQALDTGFALRLKYDAFFDSDVHSLNAQYEYFTPKFTTISDTGIDNFVENPSGVEHRFDVFYNHLLSERLSVGMSANARYLYGNNFDYALSPSMAGVWFDTPASWNVRVTYEKDEDPETDEWRFFVSTTIPIGAWLNPNHQMSASYDSVDQRSQLRYSYNQNTGTVGGVGVFALAENNEDEDFVGSLSANYTGNRYLLTFDHDSLVDIDGEYLTLNRLGVQGALAFSGNRAAVGRPISDSFAIISVHDSLNESPVMVNKEVDGSYAVRSDFLGPMLLPDIVSYRAQRIEYDVEDLPIGYDLGEGGFTINPEHGNSYRLTIGSDANITALGYLYHADGQPVPLTEGKAVHQSDPSFATIDFFTNSKGRFAISGLKPGQYQVSVFSNPPHEFNLSIPDDAENIIRLGDIRVEK</sequence>
<dbReference type="EMBL" id="JMIB01000026">
    <property type="protein sequence ID" value="KDM91066.1"/>
    <property type="molecule type" value="Genomic_DNA"/>
</dbReference>
<dbReference type="GO" id="GO:0009279">
    <property type="term" value="C:cell outer membrane"/>
    <property type="evidence" value="ECO:0007669"/>
    <property type="project" value="TreeGrafter"/>
</dbReference>
<organism evidence="1 2">
    <name type="scientific">Photobacterium galatheae</name>
    <dbReference type="NCBI Taxonomy" id="1654360"/>
    <lineage>
        <taxon>Bacteria</taxon>
        <taxon>Pseudomonadati</taxon>
        <taxon>Pseudomonadota</taxon>
        <taxon>Gammaproteobacteria</taxon>
        <taxon>Vibrionales</taxon>
        <taxon>Vibrionaceae</taxon>
        <taxon>Photobacterium</taxon>
    </lineage>
</organism>
<comment type="caution">
    <text evidence="1">The sequence shown here is derived from an EMBL/GenBank/DDBJ whole genome shotgun (WGS) entry which is preliminary data.</text>
</comment>
<evidence type="ECO:0008006" key="3">
    <source>
        <dbReference type="Google" id="ProtNLM"/>
    </source>
</evidence>
<dbReference type="GO" id="GO:0015473">
    <property type="term" value="F:fimbrial usher porin activity"/>
    <property type="evidence" value="ECO:0007669"/>
    <property type="project" value="InterPro"/>
</dbReference>
<protein>
    <recommendedName>
        <fullName evidence="3">Pilus assembly protein PapC</fullName>
    </recommendedName>
</protein>
<dbReference type="Gene3D" id="2.60.40.2610">
    <property type="entry name" value="Outer membrane usher protein FimD, plug domain"/>
    <property type="match status" value="1"/>
</dbReference>
<dbReference type="PANTHER" id="PTHR30451">
    <property type="entry name" value="OUTER MEMBRANE USHER PROTEIN"/>
    <property type="match status" value="1"/>
</dbReference>
<dbReference type="Pfam" id="PF00577">
    <property type="entry name" value="Usher"/>
    <property type="match status" value="1"/>
</dbReference>
<dbReference type="Proteomes" id="UP000027192">
    <property type="component" value="Unassembled WGS sequence"/>
</dbReference>
<keyword evidence="2" id="KW-1185">Reference proteome</keyword>
<dbReference type="Gene3D" id="2.60.40.3110">
    <property type="match status" value="1"/>
</dbReference>
<dbReference type="AlphaFoldDB" id="A0A066RPM9"/>
<dbReference type="GO" id="GO:0009297">
    <property type="term" value="P:pilus assembly"/>
    <property type="evidence" value="ECO:0007669"/>
    <property type="project" value="InterPro"/>
</dbReference>
<evidence type="ECO:0000313" key="1">
    <source>
        <dbReference type="EMBL" id="KDM91066.1"/>
    </source>
</evidence>
<reference evidence="1 2" key="1">
    <citation type="submission" date="2014-04" db="EMBL/GenBank/DDBJ databases">
        <title>Draft genome sequence of Photobacterium halotolerans S2753: a solonamide, ngercheumicin and holomycin producer.</title>
        <authorList>
            <person name="Machado H.R."/>
            <person name="Gram L."/>
        </authorList>
    </citation>
    <scope>NUCLEOTIDE SEQUENCE [LARGE SCALE GENOMIC DNA]</scope>
    <source>
        <strain evidence="1 2">S2753</strain>
    </source>
</reference>
<evidence type="ECO:0000313" key="2">
    <source>
        <dbReference type="Proteomes" id="UP000027192"/>
    </source>
</evidence>
<dbReference type="InterPro" id="IPR042186">
    <property type="entry name" value="FimD_plug_dom"/>
</dbReference>
<name>A0A066RPM9_9GAMM</name>
<dbReference type="STRING" id="1654360.EA58_12985"/>
<dbReference type="InterPro" id="IPR000015">
    <property type="entry name" value="Fimb_usher"/>
</dbReference>
<proteinExistence type="predicted"/>
<dbReference type="PANTHER" id="PTHR30451:SF5">
    <property type="entry name" value="SLR0019 PROTEIN"/>
    <property type="match status" value="1"/>
</dbReference>
<gene>
    <name evidence="1" type="ORF">EA58_12985</name>
</gene>
<accession>A0A066RPM9</accession>